<evidence type="ECO:0000313" key="1">
    <source>
        <dbReference type="EMBL" id="SMF02540.1"/>
    </source>
</evidence>
<accession>A0A1X7CSW6</accession>
<evidence type="ECO:0000313" key="2">
    <source>
        <dbReference type="Proteomes" id="UP000192903"/>
    </source>
</evidence>
<name>A0A1X7CSW6_9HYPH</name>
<dbReference type="Proteomes" id="UP000192903">
    <property type="component" value="Unassembled WGS sequence"/>
</dbReference>
<gene>
    <name evidence="1" type="ORF">SAMN02982989_4539</name>
</gene>
<proteinExistence type="predicted"/>
<reference evidence="2" key="1">
    <citation type="submission" date="2017-04" db="EMBL/GenBank/DDBJ databases">
        <authorList>
            <person name="Varghese N."/>
            <person name="Submissions S."/>
        </authorList>
    </citation>
    <scope>NUCLEOTIDE SEQUENCE [LARGE SCALE GENOMIC DNA]</scope>
    <source>
        <strain evidence="2">B4P</strain>
    </source>
</reference>
<dbReference type="EMBL" id="FXAF01000002">
    <property type="protein sequence ID" value="SMF02540.1"/>
    <property type="molecule type" value="Genomic_DNA"/>
</dbReference>
<dbReference type="OrthoDB" id="8391094at2"/>
<keyword evidence="2" id="KW-1185">Reference proteome</keyword>
<organism evidence="1 2">
    <name type="scientific">Xaviernesmea oryzae</name>
    <dbReference type="NCBI Taxonomy" id="464029"/>
    <lineage>
        <taxon>Bacteria</taxon>
        <taxon>Pseudomonadati</taxon>
        <taxon>Pseudomonadota</taxon>
        <taxon>Alphaproteobacteria</taxon>
        <taxon>Hyphomicrobiales</taxon>
        <taxon>Rhizobiaceae</taxon>
        <taxon>Rhizobium/Agrobacterium group</taxon>
        <taxon>Xaviernesmea</taxon>
    </lineage>
</organism>
<sequence>MSEFFETTFGPAELEILESALEQWCDERQVSKHSADATLAAEIFINLFREGNKTLPDLQQAASRHKWLAEGSVGA</sequence>
<protein>
    <submittedName>
        <fullName evidence="1">Uncharacterized protein</fullName>
    </submittedName>
</protein>
<dbReference type="AlphaFoldDB" id="A0A1X7CSW6"/>
<dbReference type="RefSeq" id="WP_085419984.1">
    <property type="nucleotide sequence ID" value="NZ_FXAF01000002.1"/>
</dbReference>
<dbReference type="STRING" id="464029.SAMN02982989_4539"/>